<dbReference type="EMBL" id="CAFBLM010000026">
    <property type="protein sequence ID" value="CAB4869724.1"/>
    <property type="molecule type" value="Genomic_DNA"/>
</dbReference>
<name>A0A6J7DLT0_9ZZZZ</name>
<sequence>MDNLFVFLVLLTSFVVPKEYEHRILMLGIVIALILRGVLIALGAAVINTFSASFYLFGAFLLFTAVQVVRHRNDRPAPGRNPLFKLVQRVIPTVETYDKGKFFTTIDKHRYATPLFVVILAIGTTDLLFAFDSIPAIYGLTEEPFIVFTANAFALLGLRQLFFLISGLVERLIYLSFGLAIILGFIGVKLIFHAMAKTGLFGWSFEIDLPVSLLVIALTLAGTTLASLVKSRQLGNPNN</sequence>
<proteinExistence type="predicted"/>
<dbReference type="InterPro" id="IPR022369">
    <property type="entry name" value="Integral_membrane_TerC_rswitch"/>
</dbReference>
<evidence type="ECO:0000256" key="5">
    <source>
        <dbReference type="SAM" id="Phobius"/>
    </source>
</evidence>
<feature type="transmembrane region" description="Helical" evidence="5">
    <location>
        <begin position="172"/>
        <end position="191"/>
    </location>
</feature>
<dbReference type="AlphaFoldDB" id="A0A6J7DLT0"/>
<feature type="transmembrane region" description="Helical" evidence="5">
    <location>
        <begin position="211"/>
        <end position="229"/>
    </location>
</feature>
<accession>A0A6J7DLT0</accession>
<dbReference type="GO" id="GO:0016020">
    <property type="term" value="C:membrane"/>
    <property type="evidence" value="ECO:0007669"/>
    <property type="project" value="UniProtKB-SubCell"/>
</dbReference>
<dbReference type="InterPro" id="IPR005496">
    <property type="entry name" value="Integral_membrane_TerC"/>
</dbReference>
<evidence type="ECO:0000256" key="1">
    <source>
        <dbReference type="ARBA" id="ARBA00004141"/>
    </source>
</evidence>
<evidence type="ECO:0000313" key="6">
    <source>
        <dbReference type="EMBL" id="CAB4869724.1"/>
    </source>
</evidence>
<organism evidence="6">
    <name type="scientific">freshwater metagenome</name>
    <dbReference type="NCBI Taxonomy" id="449393"/>
    <lineage>
        <taxon>unclassified sequences</taxon>
        <taxon>metagenomes</taxon>
        <taxon>ecological metagenomes</taxon>
    </lineage>
</organism>
<feature type="transmembrane region" description="Helical" evidence="5">
    <location>
        <begin position="144"/>
        <end position="165"/>
    </location>
</feature>
<protein>
    <submittedName>
        <fullName evidence="6">Unannotated protein</fullName>
    </submittedName>
</protein>
<keyword evidence="2 5" id="KW-0812">Transmembrane</keyword>
<comment type="subcellular location">
    <subcellularLocation>
        <location evidence="1">Membrane</location>
        <topology evidence="1">Multi-pass membrane protein</topology>
    </subcellularLocation>
</comment>
<feature type="transmembrane region" description="Helical" evidence="5">
    <location>
        <begin position="33"/>
        <end position="66"/>
    </location>
</feature>
<reference evidence="6" key="1">
    <citation type="submission" date="2020-05" db="EMBL/GenBank/DDBJ databases">
        <authorList>
            <person name="Chiriac C."/>
            <person name="Salcher M."/>
            <person name="Ghai R."/>
            <person name="Kavagutti S V."/>
        </authorList>
    </citation>
    <scope>NUCLEOTIDE SEQUENCE</scope>
</reference>
<dbReference type="PANTHER" id="PTHR30238">
    <property type="entry name" value="MEMBRANE BOUND PREDICTED REDOX MODULATOR"/>
    <property type="match status" value="1"/>
</dbReference>
<gene>
    <name evidence="6" type="ORF">UFOPK3401_00733</name>
</gene>
<evidence type="ECO:0000256" key="2">
    <source>
        <dbReference type="ARBA" id="ARBA00022692"/>
    </source>
</evidence>
<keyword evidence="4 5" id="KW-0472">Membrane</keyword>
<dbReference type="Pfam" id="PF03741">
    <property type="entry name" value="TerC"/>
    <property type="match status" value="1"/>
</dbReference>
<evidence type="ECO:0000256" key="4">
    <source>
        <dbReference type="ARBA" id="ARBA00023136"/>
    </source>
</evidence>
<dbReference type="PANTHER" id="PTHR30238:SF0">
    <property type="entry name" value="THYLAKOID MEMBRANE PROTEIN TERC, CHLOROPLASTIC"/>
    <property type="match status" value="1"/>
</dbReference>
<feature type="transmembrane region" description="Helical" evidence="5">
    <location>
        <begin position="115"/>
        <end position="138"/>
    </location>
</feature>
<dbReference type="NCBIfam" id="TIGR03718">
    <property type="entry name" value="R_switched_Alx"/>
    <property type="match status" value="1"/>
</dbReference>
<keyword evidence="3 5" id="KW-1133">Transmembrane helix</keyword>
<evidence type="ECO:0000256" key="3">
    <source>
        <dbReference type="ARBA" id="ARBA00022989"/>
    </source>
</evidence>